<accession>A0A6G0P118</accession>
<gene>
    <name evidence="1" type="ORF">PF004_g10528</name>
</gene>
<dbReference type="AlphaFoldDB" id="A0A6G0P118"/>
<proteinExistence type="predicted"/>
<evidence type="ECO:0000313" key="1">
    <source>
        <dbReference type="EMBL" id="KAE9230322.1"/>
    </source>
</evidence>
<reference evidence="1 2" key="1">
    <citation type="submission" date="2018-09" db="EMBL/GenBank/DDBJ databases">
        <title>Genomic investigation of the strawberry pathogen Phytophthora fragariae indicates pathogenicity is determined by transcriptional variation in three key races.</title>
        <authorList>
            <person name="Adams T.M."/>
            <person name="Armitage A.D."/>
            <person name="Sobczyk M.K."/>
            <person name="Bates H.J."/>
            <person name="Dunwell J.M."/>
            <person name="Nellist C.F."/>
            <person name="Harrison R.J."/>
        </authorList>
    </citation>
    <scope>NUCLEOTIDE SEQUENCE [LARGE SCALE GENOMIC DNA]</scope>
    <source>
        <strain evidence="1 2">BC-23</strain>
    </source>
</reference>
<name>A0A6G0P118_9STRA</name>
<dbReference type="EMBL" id="QXGC01000549">
    <property type="protein sequence ID" value="KAE9230322.1"/>
    <property type="molecule type" value="Genomic_DNA"/>
</dbReference>
<protein>
    <submittedName>
        <fullName evidence="1">Uncharacterized protein</fullName>
    </submittedName>
</protein>
<organism evidence="1 2">
    <name type="scientific">Phytophthora fragariae</name>
    <dbReference type="NCBI Taxonomy" id="53985"/>
    <lineage>
        <taxon>Eukaryota</taxon>
        <taxon>Sar</taxon>
        <taxon>Stramenopiles</taxon>
        <taxon>Oomycota</taxon>
        <taxon>Peronosporomycetes</taxon>
        <taxon>Peronosporales</taxon>
        <taxon>Peronosporaceae</taxon>
        <taxon>Phytophthora</taxon>
    </lineage>
</organism>
<dbReference type="Proteomes" id="UP000476176">
    <property type="component" value="Unassembled WGS sequence"/>
</dbReference>
<comment type="caution">
    <text evidence="1">The sequence shown here is derived from an EMBL/GenBank/DDBJ whole genome shotgun (WGS) entry which is preliminary data.</text>
</comment>
<evidence type="ECO:0000313" key="2">
    <source>
        <dbReference type="Proteomes" id="UP000476176"/>
    </source>
</evidence>
<sequence>MSAICIANCCRSLLQRVPRRTSHGQIHPGEVALTISISGELAKGFDGASLVTIRFDLSRVQWLRTE</sequence>